<evidence type="ECO:0000259" key="28">
    <source>
        <dbReference type="Pfam" id="PF00905"/>
    </source>
</evidence>
<dbReference type="GO" id="GO:0006508">
    <property type="term" value="P:proteolysis"/>
    <property type="evidence" value="ECO:0007669"/>
    <property type="project" value="UniProtKB-KW"/>
</dbReference>
<sequence>MIRLIGYLFGIGAVLFLMVAAGVAWYIGDVSRDLPDYEVLNSYEPPVTTRVHAADGELMAEYAHERRLFLPIQAIPDRVKAAFISAEDKNFYTHPGVDITGLARAVIVNIQNLGSGRRPVGASTITQQVAKNFLLSADQTIDRKVKEAILSFRIEQAYSKDRILELYLNEIFFGQNAYGIAGAALTYFGKSVNELTIAETAYLAALPKAPSNYHPIRQAERAIERRNWVIDRMVENGYVSAADGADAQKQPLGVIPRRSGSYLFASEYFSEEVRRELIDRYGVDALYEGGLSVRTTLDPHLQELARKALQKGLISYDERRGFRGPVAQIAITGDWAKALSEIEPLRDVPEWKLGVVLAATDTELEIGIRPETDAADGAAVATETATVRAEDMKWAFRLDRDKQRKTVKTASEVAAPGDVIYFEPRKGEDGVTHWRMRQPPKVQGALVAMDPHTGRVLAMVGGFSYAQSEFNRATQAQRQPGSAFKPFVYSAALDNGYTPASVVLDAPIEVVSGGEVWKPKNYGGDSAGPSTLRLGIEKSRNLMTVRLAQDMGMNLVSEYAERFGLYDKMLPVLAMSLGSGETTVMRMVSAYSVLANGGKQIKPSLIDRIQDRYGKTIFRHEDRTCDACVATAWLDQEEPEIIDEREQVLDPMTSYQITSMMEGVVTRGTAASKVNLGRPTAGKTGTTNEEKDAWFVGYTPDLVTGVFIGFDNPTPMGRGSTGGALAAPVFNDFMLGALEGTRPVDFRIPNGMKLIAINRKTGMQAEPGGPDVIMEAFKPGTGPSDIYSVIGMEDVATGADITNVSPQANRAVVSGTGGLY</sequence>
<evidence type="ECO:0000256" key="20">
    <source>
        <dbReference type="ARBA" id="ARBA00023251"/>
    </source>
</evidence>
<evidence type="ECO:0000256" key="21">
    <source>
        <dbReference type="ARBA" id="ARBA00023268"/>
    </source>
</evidence>
<keyword evidence="10" id="KW-0645">Protease</keyword>
<dbReference type="InterPro" id="IPR023346">
    <property type="entry name" value="Lysozyme-like_dom_sf"/>
</dbReference>
<keyword evidence="19 27" id="KW-0472">Membrane</keyword>
<feature type="domain" description="Penicillin-binding protein OB-like" evidence="30">
    <location>
        <begin position="322"/>
        <end position="442"/>
    </location>
</feature>
<evidence type="ECO:0000256" key="23">
    <source>
        <dbReference type="ARBA" id="ARBA00034000"/>
    </source>
</evidence>
<dbReference type="AlphaFoldDB" id="A0A317PPU2"/>
<dbReference type="SUPFAM" id="SSF53955">
    <property type="entry name" value="Lysozyme-like"/>
    <property type="match status" value="1"/>
</dbReference>
<dbReference type="InterPro" id="IPR001460">
    <property type="entry name" value="PCN-bd_Tpept"/>
</dbReference>
<comment type="similarity">
    <text evidence="3">In the C-terminal section; belongs to the transpeptidase family.</text>
</comment>
<evidence type="ECO:0000256" key="26">
    <source>
        <dbReference type="ARBA" id="ARBA00060592"/>
    </source>
</evidence>
<evidence type="ECO:0000256" key="16">
    <source>
        <dbReference type="ARBA" id="ARBA00022968"/>
    </source>
</evidence>
<comment type="pathway">
    <text evidence="2">Cell wall biogenesis; peptidoglycan biosynthesis.</text>
</comment>
<keyword evidence="9" id="KW-0121">Carboxypeptidase</keyword>
<protein>
    <recommendedName>
        <fullName evidence="6">Penicillin-binding protein 1A</fullName>
        <ecNumber evidence="24">2.4.99.28</ecNumber>
        <ecNumber evidence="5">3.4.16.4</ecNumber>
    </recommendedName>
</protein>
<evidence type="ECO:0000256" key="14">
    <source>
        <dbReference type="ARBA" id="ARBA00022801"/>
    </source>
</evidence>
<keyword evidence="14" id="KW-0378">Hydrolase</keyword>
<keyword evidence="16" id="KW-0735">Signal-anchor</keyword>
<evidence type="ECO:0000256" key="1">
    <source>
        <dbReference type="ARBA" id="ARBA00004249"/>
    </source>
</evidence>
<keyword evidence="18 27" id="KW-1133">Transmembrane helix</keyword>
<evidence type="ECO:0000256" key="27">
    <source>
        <dbReference type="SAM" id="Phobius"/>
    </source>
</evidence>
<evidence type="ECO:0000256" key="15">
    <source>
        <dbReference type="ARBA" id="ARBA00022960"/>
    </source>
</evidence>
<dbReference type="Pfam" id="PF00905">
    <property type="entry name" value="Transpeptidase"/>
    <property type="match status" value="1"/>
</dbReference>
<comment type="subcellular location">
    <subcellularLocation>
        <location evidence="1">Cell inner membrane</location>
        <topology evidence="1">Single-pass type II membrane protein</topology>
    </subcellularLocation>
</comment>
<evidence type="ECO:0000256" key="24">
    <source>
        <dbReference type="ARBA" id="ARBA00044770"/>
    </source>
</evidence>
<dbReference type="NCBIfam" id="TIGR02074">
    <property type="entry name" value="PBP_1a_fam"/>
    <property type="match status" value="1"/>
</dbReference>
<evidence type="ECO:0000256" key="10">
    <source>
        <dbReference type="ARBA" id="ARBA00022670"/>
    </source>
</evidence>
<comment type="catalytic activity">
    <reaction evidence="25">
        <text>[GlcNAc-(1-&gt;4)-Mur2Ac(oyl-L-Ala-gamma-D-Glu-L-Lys-D-Ala-D-Ala)](n)-di-trans,octa-cis-undecaprenyl diphosphate + beta-D-GlcNAc-(1-&gt;4)-Mur2Ac(oyl-L-Ala-gamma-D-Glu-L-Lys-D-Ala-D-Ala)-di-trans,octa-cis-undecaprenyl diphosphate = [GlcNAc-(1-&gt;4)-Mur2Ac(oyl-L-Ala-gamma-D-Glu-L-Lys-D-Ala-D-Ala)](n+1)-di-trans,octa-cis-undecaprenyl diphosphate + di-trans,octa-cis-undecaprenyl diphosphate + H(+)</text>
        <dbReference type="Rhea" id="RHEA:23708"/>
        <dbReference type="Rhea" id="RHEA-COMP:9602"/>
        <dbReference type="Rhea" id="RHEA-COMP:9603"/>
        <dbReference type="ChEBI" id="CHEBI:15378"/>
        <dbReference type="ChEBI" id="CHEBI:58405"/>
        <dbReference type="ChEBI" id="CHEBI:60033"/>
        <dbReference type="ChEBI" id="CHEBI:78435"/>
        <dbReference type="EC" id="2.4.99.28"/>
    </reaction>
</comment>
<dbReference type="GO" id="GO:0008658">
    <property type="term" value="F:penicillin binding"/>
    <property type="evidence" value="ECO:0007669"/>
    <property type="project" value="InterPro"/>
</dbReference>
<evidence type="ECO:0000256" key="13">
    <source>
        <dbReference type="ARBA" id="ARBA00022692"/>
    </source>
</evidence>
<dbReference type="Pfam" id="PF00912">
    <property type="entry name" value="Transgly"/>
    <property type="match status" value="1"/>
</dbReference>
<organism evidence="31 32">
    <name type="scientific">Hoeflea marina</name>
    <dbReference type="NCBI Taxonomy" id="274592"/>
    <lineage>
        <taxon>Bacteria</taxon>
        <taxon>Pseudomonadati</taxon>
        <taxon>Pseudomonadota</taxon>
        <taxon>Alphaproteobacteria</taxon>
        <taxon>Hyphomicrobiales</taxon>
        <taxon>Rhizobiaceae</taxon>
        <taxon>Hoeflea</taxon>
    </lineage>
</organism>
<keyword evidence="22" id="KW-0961">Cell wall biogenesis/degradation</keyword>
<dbReference type="SUPFAM" id="SSF56601">
    <property type="entry name" value="beta-lactamase/transpeptidase-like"/>
    <property type="match status" value="1"/>
</dbReference>
<dbReference type="PANTHER" id="PTHR32282:SF27">
    <property type="entry name" value="PENICILLIN-BINDING PROTEIN 1A"/>
    <property type="match status" value="1"/>
</dbReference>
<evidence type="ECO:0000256" key="6">
    <source>
        <dbReference type="ARBA" id="ARBA00018638"/>
    </source>
</evidence>
<keyword evidence="32" id="KW-1185">Reference proteome</keyword>
<dbReference type="GO" id="GO:0030288">
    <property type="term" value="C:outer membrane-bounded periplasmic space"/>
    <property type="evidence" value="ECO:0007669"/>
    <property type="project" value="TreeGrafter"/>
</dbReference>
<dbReference type="RefSeq" id="WP_110030080.1">
    <property type="nucleotide sequence ID" value="NZ_QGTR01000001.1"/>
</dbReference>
<evidence type="ECO:0000259" key="29">
    <source>
        <dbReference type="Pfam" id="PF00912"/>
    </source>
</evidence>
<feature type="transmembrane region" description="Helical" evidence="27">
    <location>
        <begin position="7"/>
        <end position="27"/>
    </location>
</feature>
<dbReference type="InterPro" id="IPR031376">
    <property type="entry name" value="PCB_OB"/>
</dbReference>
<dbReference type="GO" id="GO:0046677">
    <property type="term" value="P:response to antibiotic"/>
    <property type="evidence" value="ECO:0007669"/>
    <property type="project" value="UniProtKB-KW"/>
</dbReference>
<dbReference type="GO" id="GO:0009002">
    <property type="term" value="F:serine-type D-Ala-D-Ala carboxypeptidase activity"/>
    <property type="evidence" value="ECO:0007669"/>
    <property type="project" value="UniProtKB-EC"/>
</dbReference>
<keyword evidence="12" id="KW-0808">Transferase</keyword>
<keyword evidence="7" id="KW-1003">Cell membrane</keyword>
<evidence type="ECO:0000256" key="25">
    <source>
        <dbReference type="ARBA" id="ARBA00049902"/>
    </source>
</evidence>
<evidence type="ECO:0000256" key="4">
    <source>
        <dbReference type="ARBA" id="ARBA00007739"/>
    </source>
</evidence>
<comment type="similarity">
    <text evidence="4">In the N-terminal section; belongs to the glycosyltransferase 51 family.</text>
</comment>
<evidence type="ECO:0000313" key="31">
    <source>
        <dbReference type="EMBL" id="PWW03528.1"/>
    </source>
</evidence>
<evidence type="ECO:0000259" key="30">
    <source>
        <dbReference type="Pfam" id="PF17092"/>
    </source>
</evidence>
<evidence type="ECO:0000256" key="22">
    <source>
        <dbReference type="ARBA" id="ARBA00023316"/>
    </source>
</evidence>
<comment type="pathway">
    <text evidence="26">Glycan biosynthesis.</text>
</comment>
<gene>
    <name evidence="31" type="ORF">DFR52_101209</name>
</gene>
<dbReference type="EC" id="3.4.16.4" evidence="5"/>
<comment type="catalytic activity">
    <reaction evidence="23">
        <text>Preferential cleavage: (Ac)2-L-Lys-D-Ala-|-D-Ala. Also transpeptidation of peptidyl-alanyl moieties that are N-acyl substituents of D-alanine.</text>
        <dbReference type="EC" id="3.4.16.4"/>
    </reaction>
</comment>
<evidence type="ECO:0000256" key="19">
    <source>
        <dbReference type="ARBA" id="ARBA00023136"/>
    </source>
</evidence>
<dbReference type="GO" id="GO:0005886">
    <property type="term" value="C:plasma membrane"/>
    <property type="evidence" value="ECO:0007669"/>
    <property type="project" value="UniProtKB-SubCell"/>
</dbReference>
<dbReference type="Gene3D" id="1.10.3810.10">
    <property type="entry name" value="Biosynthetic peptidoglycan transglycosylase-like"/>
    <property type="match status" value="1"/>
</dbReference>
<keyword evidence="11" id="KW-0328">Glycosyltransferase</keyword>
<dbReference type="Gene3D" id="3.40.710.10">
    <property type="entry name" value="DD-peptidase/beta-lactamase superfamily"/>
    <property type="match status" value="2"/>
</dbReference>
<feature type="domain" description="Glycosyl transferase family 51" evidence="29">
    <location>
        <begin position="56"/>
        <end position="233"/>
    </location>
</feature>
<evidence type="ECO:0000256" key="17">
    <source>
        <dbReference type="ARBA" id="ARBA00022984"/>
    </source>
</evidence>
<dbReference type="FunFam" id="1.10.3810.10:FF:000003">
    <property type="entry name" value="Penicillin-binding protein 1a"/>
    <property type="match status" value="1"/>
</dbReference>
<keyword evidence="17" id="KW-0573">Peptidoglycan synthesis</keyword>
<dbReference type="EMBL" id="QGTR01000001">
    <property type="protein sequence ID" value="PWW03528.1"/>
    <property type="molecule type" value="Genomic_DNA"/>
</dbReference>
<evidence type="ECO:0000256" key="9">
    <source>
        <dbReference type="ARBA" id="ARBA00022645"/>
    </source>
</evidence>
<evidence type="ECO:0000256" key="2">
    <source>
        <dbReference type="ARBA" id="ARBA00004752"/>
    </source>
</evidence>
<name>A0A317PPU2_9HYPH</name>
<evidence type="ECO:0000256" key="11">
    <source>
        <dbReference type="ARBA" id="ARBA00022676"/>
    </source>
</evidence>
<dbReference type="UniPathway" id="UPA00219"/>
<evidence type="ECO:0000256" key="18">
    <source>
        <dbReference type="ARBA" id="ARBA00022989"/>
    </source>
</evidence>
<dbReference type="InterPro" id="IPR012338">
    <property type="entry name" value="Beta-lactam/transpept-like"/>
</dbReference>
<keyword evidence="13 27" id="KW-0812">Transmembrane</keyword>
<feature type="domain" description="Penicillin-binding protein transpeptidase" evidence="28">
    <location>
        <begin position="444"/>
        <end position="734"/>
    </location>
</feature>
<keyword evidence="21" id="KW-0511">Multifunctional enzyme</keyword>
<dbReference type="GO" id="GO:0008955">
    <property type="term" value="F:peptidoglycan glycosyltransferase activity"/>
    <property type="evidence" value="ECO:0007669"/>
    <property type="project" value="UniProtKB-EC"/>
</dbReference>
<evidence type="ECO:0000256" key="8">
    <source>
        <dbReference type="ARBA" id="ARBA00022519"/>
    </source>
</evidence>
<comment type="caution">
    <text evidence="31">The sequence shown here is derived from an EMBL/GenBank/DDBJ whole genome shotgun (WGS) entry which is preliminary data.</text>
</comment>
<evidence type="ECO:0000256" key="5">
    <source>
        <dbReference type="ARBA" id="ARBA00012448"/>
    </source>
</evidence>
<dbReference type="GO" id="GO:0008360">
    <property type="term" value="P:regulation of cell shape"/>
    <property type="evidence" value="ECO:0007669"/>
    <property type="project" value="UniProtKB-KW"/>
</dbReference>
<dbReference type="EC" id="2.4.99.28" evidence="24"/>
<keyword evidence="20" id="KW-0046">Antibiotic resistance</keyword>
<dbReference type="InterPro" id="IPR050396">
    <property type="entry name" value="Glycosyltr_51/Transpeptidase"/>
</dbReference>
<dbReference type="Proteomes" id="UP000246352">
    <property type="component" value="Unassembled WGS sequence"/>
</dbReference>
<dbReference type="OrthoDB" id="9766909at2"/>
<evidence type="ECO:0000256" key="7">
    <source>
        <dbReference type="ARBA" id="ARBA00022475"/>
    </source>
</evidence>
<keyword evidence="8" id="KW-0997">Cell inner membrane</keyword>
<dbReference type="InterPro" id="IPR036950">
    <property type="entry name" value="PBP_transglycosylase"/>
</dbReference>
<accession>A0A317PPU2</accession>
<evidence type="ECO:0000313" key="32">
    <source>
        <dbReference type="Proteomes" id="UP000246352"/>
    </source>
</evidence>
<reference evidence="31 32" key="1">
    <citation type="submission" date="2018-05" db="EMBL/GenBank/DDBJ databases">
        <title>Genomic Encyclopedia of Type Strains, Phase IV (KMG-IV): sequencing the most valuable type-strain genomes for metagenomic binning, comparative biology and taxonomic classification.</title>
        <authorList>
            <person name="Goeker M."/>
        </authorList>
    </citation>
    <scope>NUCLEOTIDE SEQUENCE [LARGE SCALE GENOMIC DNA]</scope>
    <source>
        <strain evidence="31 32">DSM 16791</strain>
    </source>
</reference>
<dbReference type="GO" id="GO:0071555">
    <property type="term" value="P:cell wall organization"/>
    <property type="evidence" value="ECO:0007669"/>
    <property type="project" value="UniProtKB-KW"/>
</dbReference>
<evidence type="ECO:0000256" key="12">
    <source>
        <dbReference type="ARBA" id="ARBA00022679"/>
    </source>
</evidence>
<evidence type="ECO:0000256" key="3">
    <source>
        <dbReference type="ARBA" id="ARBA00007090"/>
    </source>
</evidence>
<dbReference type="GO" id="GO:0009252">
    <property type="term" value="P:peptidoglycan biosynthetic process"/>
    <property type="evidence" value="ECO:0007669"/>
    <property type="project" value="UniProtKB-UniPathway"/>
</dbReference>
<keyword evidence="15" id="KW-0133">Cell shape</keyword>
<proteinExistence type="inferred from homology"/>
<dbReference type="PANTHER" id="PTHR32282">
    <property type="entry name" value="BINDING PROTEIN TRANSPEPTIDASE, PUTATIVE-RELATED"/>
    <property type="match status" value="1"/>
</dbReference>
<dbReference type="InterPro" id="IPR001264">
    <property type="entry name" value="Glyco_trans_51"/>
</dbReference>
<dbReference type="Pfam" id="PF17092">
    <property type="entry name" value="PCB_OB"/>
    <property type="match status" value="1"/>
</dbReference>